<reference evidence="3" key="1">
    <citation type="submission" date="2022-04" db="EMBL/GenBank/DDBJ databases">
        <title>Mucilaginibacter sp. RS28 isolated from freshwater.</title>
        <authorList>
            <person name="Ko S.-R."/>
        </authorList>
    </citation>
    <scope>NUCLEOTIDE SEQUENCE</scope>
    <source>
        <strain evidence="3">RS28</strain>
    </source>
</reference>
<proteinExistence type="predicted"/>
<comment type="caution">
    <text evidence="3">The sequence shown here is derived from an EMBL/GenBank/DDBJ whole genome shotgun (WGS) entry which is preliminary data.</text>
</comment>
<dbReference type="Pfam" id="PF13349">
    <property type="entry name" value="DUF4097"/>
    <property type="match status" value="1"/>
</dbReference>
<protein>
    <submittedName>
        <fullName evidence="3">DUF4097 domain-containing protein</fullName>
    </submittedName>
</protein>
<dbReference type="Proteomes" id="UP001139450">
    <property type="component" value="Unassembled WGS sequence"/>
</dbReference>
<dbReference type="PANTHER" id="PTHR34094:SF1">
    <property type="entry name" value="PROTEIN FAM185A"/>
    <property type="match status" value="1"/>
</dbReference>
<feature type="domain" description="DUF4097" evidence="2">
    <location>
        <begin position="230"/>
        <end position="342"/>
    </location>
</feature>
<evidence type="ECO:0000259" key="2">
    <source>
        <dbReference type="Pfam" id="PF13349"/>
    </source>
</evidence>
<evidence type="ECO:0000313" key="4">
    <source>
        <dbReference type="Proteomes" id="UP001139450"/>
    </source>
</evidence>
<dbReference type="InterPro" id="IPR025164">
    <property type="entry name" value="Toastrack_DUF4097"/>
</dbReference>
<dbReference type="AlphaFoldDB" id="A0A9X1X642"/>
<evidence type="ECO:0000256" key="1">
    <source>
        <dbReference type="SAM" id="SignalP"/>
    </source>
</evidence>
<keyword evidence="1" id="KW-0732">Signal</keyword>
<dbReference type="RefSeq" id="WP_245131705.1">
    <property type="nucleotide sequence ID" value="NZ_JALJEJ010000008.1"/>
</dbReference>
<dbReference type="PANTHER" id="PTHR34094">
    <property type="match status" value="1"/>
</dbReference>
<organism evidence="3 4">
    <name type="scientific">Mucilaginibacter straminoryzae</name>
    <dbReference type="NCBI Taxonomy" id="2932774"/>
    <lineage>
        <taxon>Bacteria</taxon>
        <taxon>Pseudomonadati</taxon>
        <taxon>Bacteroidota</taxon>
        <taxon>Sphingobacteriia</taxon>
        <taxon>Sphingobacteriales</taxon>
        <taxon>Sphingobacteriaceae</taxon>
        <taxon>Mucilaginibacter</taxon>
    </lineage>
</organism>
<keyword evidence="4" id="KW-1185">Reference proteome</keyword>
<gene>
    <name evidence="3" type="ORF">MUY27_16150</name>
</gene>
<accession>A0A9X1X642</accession>
<feature type="chain" id="PRO_5040811599" evidence="1">
    <location>
        <begin position="20"/>
        <end position="345"/>
    </location>
</feature>
<evidence type="ECO:0000313" key="3">
    <source>
        <dbReference type="EMBL" id="MCJ8211251.1"/>
    </source>
</evidence>
<sequence length="345" mass="36543">MKSCFGFLFFLLFPLFVLAQVNWANEPVILKEIKGEAIKSVSVKTLYGNITVIGTSARPSIEVYVDAINESTASKEELKQLVKQDYTIDMVVKNHQLMVTASCKLGEANWKKALSISFKIFVPKSVTCDLKSKIGMITLVKLDGNQTFATNGAIKLDAVNGNVKGQSEGGTVNIANSGSDIDINTKAGDIIAVDCKGKLNIRTGGGDINLSRLKGTIEASTAAGRIEGDEVDGDLKIQTNSGNVTLKRMSGHLVATVGGGNVNAELDKACKSVKININAGDANISLASKQGFNLNLEGKSVTASDMPSKKFNGNNDSQRINGAIYGGGIPVDVHTATGKVNLKFI</sequence>
<feature type="signal peptide" evidence="1">
    <location>
        <begin position="1"/>
        <end position="19"/>
    </location>
</feature>
<name>A0A9X1X642_9SPHI</name>
<dbReference type="EMBL" id="JALJEJ010000008">
    <property type="protein sequence ID" value="MCJ8211251.1"/>
    <property type="molecule type" value="Genomic_DNA"/>
</dbReference>